<evidence type="ECO:0000313" key="1">
    <source>
        <dbReference type="EMBL" id="PTB40378.1"/>
    </source>
</evidence>
<proteinExistence type="predicted"/>
<dbReference type="AlphaFoldDB" id="A0A2T3Z6E5"/>
<reference evidence="1 2" key="1">
    <citation type="submission" date="2016-07" db="EMBL/GenBank/DDBJ databases">
        <title>Multiple horizontal gene transfer events from other fungi enriched the ability of initially mycotrophic Trichoderma (Ascomycota) to feed on dead plant biomass.</title>
        <authorList>
            <consortium name="DOE Joint Genome Institute"/>
            <person name="Aerts A."/>
            <person name="Atanasova L."/>
            <person name="Chenthamara K."/>
            <person name="Zhang J."/>
            <person name="Grujic M."/>
            <person name="Henrissat B."/>
            <person name="Kuo A."/>
            <person name="Salamov A."/>
            <person name="Lipzen A."/>
            <person name="Labutti K."/>
            <person name="Barry K."/>
            <person name="Miao Y."/>
            <person name="Rahimi M.J."/>
            <person name="Shen Q."/>
            <person name="Grigoriev I.V."/>
            <person name="Kubicek C.P."/>
            <person name="Druzhinina I.S."/>
        </authorList>
    </citation>
    <scope>NUCLEOTIDE SEQUENCE [LARGE SCALE GENOMIC DNA]</scope>
    <source>
        <strain evidence="1 2">CBS 433.97</strain>
    </source>
</reference>
<evidence type="ECO:0000313" key="2">
    <source>
        <dbReference type="Proteomes" id="UP000240493"/>
    </source>
</evidence>
<dbReference type="EMBL" id="KZ679263">
    <property type="protein sequence ID" value="PTB40378.1"/>
    <property type="molecule type" value="Genomic_DNA"/>
</dbReference>
<organism evidence="1 2">
    <name type="scientific">Trichoderma asperellum (strain ATCC 204424 / CBS 433.97 / NBRC 101777)</name>
    <dbReference type="NCBI Taxonomy" id="1042311"/>
    <lineage>
        <taxon>Eukaryota</taxon>
        <taxon>Fungi</taxon>
        <taxon>Dikarya</taxon>
        <taxon>Ascomycota</taxon>
        <taxon>Pezizomycotina</taxon>
        <taxon>Sordariomycetes</taxon>
        <taxon>Hypocreomycetidae</taxon>
        <taxon>Hypocreales</taxon>
        <taxon>Hypocreaceae</taxon>
        <taxon>Trichoderma</taxon>
    </lineage>
</organism>
<dbReference type="Proteomes" id="UP000240493">
    <property type="component" value="Unassembled WGS sequence"/>
</dbReference>
<keyword evidence="2" id="KW-1185">Reference proteome</keyword>
<name>A0A2T3Z6E5_TRIA4</name>
<accession>A0A2T3Z6E5</accession>
<gene>
    <name evidence="1" type="ORF">M441DRAFT_48222</name>
</gene>
<protein>
    <submittedName>
        <fullName evidence="1">Uncharacterized protein</fullName>
    </submittedName>
</protein>
<sequence length="241" mass="27112">MNALAAISYYVPKWNFIAYCNDNHAIHLNGLIYDIELKRGTPTFYYSTAERNLNCRINALVTPRDVSHKVILDNHEVSFLDKEKTARRLLQSLFSLEQYRLRLKKDPIYLFPEASNHFSHSSSLYPIVYITIGKLLRTLQYRLTMIDDISEALDALSQLKSAYKDRLANGWTPVQPSSLIDIDNGTANVATPAYSGMFTYTNAPDVGTVSSAAAGNGCIINRNQSERSFDRLSSDEPFGKG</sequence>